<proteinExistence type="predicted"/>
<accession>A0ABT8S9W5</accession>
<keyword evidence="1 9" id="KW-0547">Nucleotide-binding</keyword>
<comment type="catalytic activity">
    <reaction evidence="8">
        <text>ATP + H2O = ADP + phosphate + H(+)</text>
        <dbReference type="Rhea" id="RHEA:13065"/>
        <dbReference type="ChEBI" id="CHEBI:15377"/>
        <dbReference type="ChEBI" id="CHEBI:15378"/>
        <dbReference type="ChEBI" id="CHEBI:30616"/>
        <dbReference type="ChEBI" id="CHEBI:43474"/>
        <dbReference type="ChEBI" id="CHEBI:456216"/>
        <dbReference type="EC" id="5.6.2.4"/>
    </reaction>
</comment>
<evidence type="ECO:0000256" key="9">
    <source>
        <dbReference type="PROSITE-ProRule" id="PRU00560"/>
    </source>
</evidence>
<evidence type="ECO:0000256" key="1">
    <source>
        <dbReference type="ARBA" id="ARBA00022741"/>
    </source>
</evidence>
<comment type="catalytic activity">
    <reaction evidence="6">
        <text>Couples ATP hydrolysis with the unwinding of duplex DNA by translocating in the 3'-5' direction.</text>
        <dbReference type="EC" id="5.6.2.4"/>
    </reaction>
</comment>
<keyword evidence="4 9" id="KW-0067">ATP-binding</keyword>
<evidence type="ECO:0000313" key="13">
    <source>
        <dbReference type="Proteomes" id="UP001169027"/>
    </source>
</evidence>
<dbReference type="Proteomes" id="UP001169027">
    <property type="component" value="Unassembled WGS sequence"/>
</dbReference>
<reference evidence="12" key="1">
    <citation type="submission" date="2023-06" db="EMBL/GenBank/DDBJ databases">
        <authorList>
            <person name="Jiang Y."/>
            <person name="Liu Q."/>
        </authorList>
    </citation>
    <scope>NUCLEOTIDE SEQUENCE</scope>
    <source>
        <strain evidence="12">CGMCC 1.12090</strain>
    </source>
</reference>
<evidence type="ECO:0000256" key="4">
    <source>
        <dbReference type="ARBA" id="ARBA00022840"/>
    </source>
</evidence>
<dbReference type="InterPro" id="IPR000212">
    <property type="entry name" value="DNA_helicase_UvrD/REP"/>
</dbReference>
<dbReference type="EMBL" id="JAUKVY010000021">
    <property type="protein sequence ID" value="MDO1535580.1"/>
    <property type="molecule type" value="Genomic_DNA"/>
</dbReference>
<evidence type="ECO:0000256" key="2">
    <source>
        <dbReference type="ARBA" id="ARBA00022801"/>
    </source>
</evidence>
<keyword evidence="3 9" id="KW-0347">Helicase</keyword>
<keyword evidence="5" id="KW-0413">Isomerase</keyword>
<name>A0ABT8S9W5_9BURK</name>
<evidence type="ECO:0000256" key="10">
    <source>
        <dbReference type="SAM" id="MobiDB-lite"/>
    </source>
</evidence>
<feature type="region of interest" description="Disordered" evidence="10">
    <location>
        <begin position="1"/>
        <end position="29"/>
    </location>
</feature>
<evidence type="ECO:0000259" key="11">
    <source>
        <dbReference type="PROSITE" id="PS51198"/>
    </source>
</evidence>
<comment type="caution">
    <text evidence="12">The sequence shown here is derived from an EMBL/GenBank/DDBJ whole genome shotgun (WGS) entry which is preliminary data.</text>
</comment>
<dbReference type="PANTHER" id="PTHR11070:SF30">
    <property type="entry name" value="F-BOX DNA HELICASE 1"/>
    <property type="match status" value="1"/>
</dbReference>
<dbReference type="PROSITE" id="PS51198">
    <property type="entry name" value="UVRD_HELICASE_ATP_BIND"/>
    <property type="match status" value="1"/>
</dbReference>
<keyword evidence="2 9" id="KW-0378">Hydrolase</keyword>
<sequence>MAILPPPPGSAKPAAVARPQPAEQSGGGGTAALIERARTLRFQFDQKARAQSVVFQAARAAADAAAVTTPGAARRTVKYDENQQQLIDAKDHIVIGEAVAGSGKTTTAVGYAAARPHEKMIYLCFGRANADEARQRFPSNVDVFNVHSLAFNAIGHKFKDRLVKSWRPRDIAEQLGVANRIAGCIGKTLASFYSSVDSEINESHLAVVADWGLTPLEEELVLGHARRAWQKIIAPGSTMPVTHDTYLKLWTMSGPRLNYACMILDEAQDTNPLTEQLVMAQLDHCRLLAIGDRHQSIFGFRGATNAMQNLRAIEGSRVVTMPRTWRFGPRTADVANKILQNLKGESIEILGMGKDTGWGRQSTLLTRTNSGLFEEAVSRQGRGVHWLGGVENYNLDVIVDAYNIWARSLHAVRAPFMKRFRSWSEFVDYSESSRDAETRMLIKVVERHEHKIPQLVAQVKKNEVKDPAAAELTLTTLHKSKGMEWDCVRIGNDFEFLFEAEKEICETGELSKATEQEVNLLYVGITRARGMCKLNDETEQWLKELPQLQAERMRAIELMNSAGTARPAH</sequence>
<dbReference type="InterPro" id="IPR014016">
    <property type="entry name" value="UvrD-like_ATP-bd"/>
</dbReference>
<dbReference type="InterPro" id="IPR014017">
    <property type="entry name" value="DNA_helicase_UvrD-like_C"/>
</dbReference>
<dbReference type="SUPFAM" id="SSF52540">
    <property type="entry name" value="P-loop containing nucleoside triphosphate hydrolases"/>
    <property type="match status" value="1"/>
</dbReference>
<feature type="binding site" evidence="9">
    <location>
        <begin position="98"/>
        <end position="105"/>
    </location>
    <ligand>
        <name>ATP</name>
        <dbReference type="ChEBI" id="CHEBI:30616"/>
    </ligand>
</feature>
<evidence type="ECO:0000256" key="6">
    <source>
        <dbReference type="ARBA" id="ARBA00034617"/>
    </source>
</evidence>
<dbReference type="InterPro" id="IPR027417">
    <property type="entry name" value="P-loop_NTPase"/>
</dbReference>
<evidence type="ECO:0000313" key="12">
    <source>
        <dbReference type="EMBL" id="MDO1535580.1"/>
    </source>
</evidence>
<dbReference type="RefSeq" id="WP_301813341.1">
    <property type="nucleotide sequence ID" value="NZ_JAUJZH010000021.1"/>
</dbReference>
<feature type="domain" description="UvrD-like helicase ATP-binding" evidence="11">
    <location>
        <begin position="77"/>
        <end position="328"/>
    </location>
</feature>
<protein>
    <recommendedName>
        <fullName evidence="7">DNA 3'-5' helicase</fullName>
        <ecNumber evidence="7">5.6.2.4</ecNumber>
    </recommendedName>
</protein>
<evidence type="ECO:0000256" key="5">
    <source>
        <dbReference type="ARBA" id="ARBA00023235"/>
    </source>
</evidence>
<dbReference type="EC" id="5.6.2.4" evidence="7"/>
<evidence type="ECO:0000256" key="7">
    <source>
        <dbReference type="ARBA" id="ARBA00034808"/>
    </source>
</evidence>
<keyword evidence="13" id="KW-1185">Reference proteome</keyword>
<feature type="compositionally biased region" description="Pro residues" evidence="10">
    <location>
        <begin position="1"/>
        <end position="10"/>
    </location>
</feature>
<dbReference type="Pfam" id="PF13361">
    <property type="entry name" value="UvrD_C"/>
    <property type="match status" value="1"/>
</dbReference>
<dbReference type="PANTHER" id="PTHR11070">
    <property type="entry name" value="UVRD / RECB / PCRA DNA HELICASE FAMILY MEMBER"/>
    <property type="match status" value="1"/>
</dbReference>
<dbReference type="Pfam" id="PF00580">
    <property type="entry name" value="UvrD-helicase"/>
    <property type="match status" value="1"/>
</dbReference>
<gene>
    <name evidence="12" type="ORF">Q2T77_25160</name>
</gene>
<dbReference type="Gene3D" id="3.40.50.300">
    <property type="entry name" value="P-loop containing nucleotide triphosphate hydrolases"/>
    <property type="match status" value="2"/>
</dbReference>
<evidence type="ECO:0000256" key="8">
    <source>
        <dbReference type="ARBA" id="ARBA00048988"/>
    </source>
</evidence>
<organism evidence="12 13">
    <name type="scientific">Variovorax ginsengisoli</name>
    <dbReference type="NCBI Taxonomy" id="363844"/>
    <lineage>
        <taxon>Bacteria</taxon>
        <taxon>Pseudomonadati</taxon>
        <taxon>Pseudomonadota</taxon>
        <taxon>Betaproteobacteria</taxon>
        <taxon>Burkholderiales</taxon>
        <taxon>Comamonadaceae</taxon>
        <taxon>Variovorax</taxon>
    </lineage>
</organism>
<evidence type="ECO:0000256" key="3">
    <source>
        <dbReference type="ARBA" id="ARBA00022806"/>
    </source>
</evidence>